<dbReference type="InterPro" id="IPR043128">
    <property type="entry name" value="Rev_trsase/Diguanyl_cyclase"/>
</dbReference>
<dbReference type="OrthoDB" id="415724at2759"/>
<accession>A0A1U8KX52</accession>
<dbReference type="Gene3D" id="3.30.70.270">
    <property type="match status" value="3"/>
</dbReference>
<dbReference type="RefSeq" id="XP_016707000.1">
    <property type="nucleotide sequence ID" value="XM_016851511.1"/>
</dbReference>
<organism evidence="1 2">
    <name type="scientific">Gossypium hirsutum</name>
    <name type="common">Upland cotton</name>
    <name type="synonym">Gossypium mexicanum</name>
    <dbReference type="NCBI Taxonomy" id="3635"/>
    <lineage>
        <taxon>Eukaryota</taxon>
        <taxon>Viridiplantae</taxon>
        <taxon>Streptophyta</taxon>
        <taxon>Embryophyta</taxon>
        <taxon>Tracheophyta</taxon>
        <taxon>Spermatophyta</taxon>
        <taxon>Magnoliopsida</taxon>
        <taxon>eudicotyledons</taxon>
        <taxon>Gunneridae</taxon>
        <taxon>Pentapetalae</taxon>
        <taxon>rosids</taxon>
        <taxon>malvids</taxon>
        <taxon>Malvales</taxon>
        <taxon>Malvaceae</taxon>
        <taxon>Malvoideae</taxon>
        <taxon>Gossypium</taxon>
    </lineage>
</organism>
<reference evidence="2" key="2">
    <citation type="submission" date="2025-08" db="UniProtKB">
        <authorList>
            <consortium name="RefSeq"/>
        </authorList>
    </citation>
    <scope>IDENTIFICATION</scope>
</reference>
<dbReference type="FunFam" id="3.30.70.270:FF:000020">
    <property type="entry name" value="Transposon Tf2-6 polyprotein-like Protein"/>
    <property type="match status" value="1"/>
</dbReference>
<dbReference type="GeneID" id="107921687"/>
<evidence type="ECO:0000313" key="1">
    <source>
        <dbReference type="Proteomes" id="UP000818029"/>
    </source>
</evidence>
<gene>
    <name evidence="2" type="primary">LOC107921687</name>
</gene>
<sequence>MCVDYRRLNQHTVKDKFSIPVIEELLDELGEAKSWSEHLQHLRSVLLILREQQLYAKKTKYCFGSSQVHYLGHVLQEGTVSMDTSKIDCILAWVIPRSVKELRSFLGLTGYYRRFIKNYGMMACPLTDLLKKNGWEWSDRATEAFQTLKQAISSAPVLALPNF</sequence>
<reference evidence="1" key="1">
    <citation type="journal article" date="2020" name="Nat. Genet.">
        <title>Genomic diversifications of five Gossypium allopolyploid species and their impact on cotton improvement.</title>
        <authorList>
            <person name="Chen Z.J."/>
            <person name="Sreedasyam A."/>
            <person name="Ando A."/>
            <person name="Song Q."/>
            <person name="De Santiago L.M."/>
            <person name="Hulse-Kemp A.M."/>
            <person name="Ding M."/>
            <person name="Ye W."/>
            <person name="Kirkbride R.C."/>
            <person name="Jenkins J."/>
            <person name="Plott C."/>
            <person name="Lovell J."/>
            <person name="Lin Y.M."/>
            <person name="Vaughn R."/>
            <person name="Liu B."/>
            <person name="Simpson S."/>
            <person name="Scheffler B.E."/>
            <person name="Wen L."/>
            <person name="Saski C.A."/>
            <person name="Grover C.E."/>
            <person name="Hu G."/>
            <person name="Conover J.L."/>
            <person name="Carlson J.W."/>
            <person name="Shu S."/>
            <person name="Boston L.B."/>
            <person name="Williams M."/>
            <person name="Peterson D.G."/>
            <person name="McGee K."/>
            <person name="Jones D.C."/>
            <person name="Wendel J.F."/>
            <person name="Stelly D.M."/>
            <person name="Grimwood J."/>
            <person name="Schmutz J."/>
        </authorList>
    </citation>
    <scope>NUCLEOTIDE SEQUENCE [LARGE SCALE GENOMIC DNA]</scope>
    <source>
        <strain evidence="1">cv. TM-1</strain>
    </source>
</reference>
<keyword evidence="1" id="KW-1185">Reference proteome</keyword>
<dbReference type="PaxDb" id="3635-A0A1U8KX52"/>
<dbReference type="InterPro" id="IPR043502">
    <property type="entry name" value="DNA/RNA_pol_sf"/>
</dbReference>
<evidence type="ECO:0000313" key="2">
    <source>
        <dbReference type="RefSeq" id="XP_016707000.1"/>
    </source>
</evidence>
<protein>
    <submittedName>
        <fullName evidence="2">Uncharacterized mitochondrial protein AtMg00860-like</fullName>
    </submittedName>
</protein>
<dbReference type="PANTHER" id="PTHR33064:SF37">
    <property type="entry name" value="RIBONUCLEASE H"/>
    <property type="match status" value="1"/>
</dbReference>
<name>A0A1U8KX52_GOSHI</name>
<proteinExistence type="predicted"/>
<dbReference type="Proteomes" id="UP000818029">
    <property type="component" value="Chromosome D01"/>
</dbReference>
<dbReference type="KEGG" id="ghi:107921687"/>
<dbReference type="InterPro" id="IPR051320">
    <property type="entry name" value="Viral_Replic_Matur_Polypro"/>
</dbReference>
<dbReference type="PANTHER" id="PTHR33064">
    <property type="entry name" value="POL PROTEIN"/>
    <property type="match status" value="1"/>
</dbReference>
<dbReference type="AlphaFoldDB" id="A0A1U8KX52"/>
<dbReference type="SUPFAM" id="SSF56672">
    <property type="entry name" value="DNA/RNA polymerases"/>
    <property type="match status" value="1"/>
</dbReference>